<protein>
    <recommendedName>
        <fullName evidence="4">Lipoprotein</fullName>
    </recommendedName>
</protein>
<dbReference type="PROSITE" id="PS51257">
    <property type="entry name" value="PROKAR_LIPOPROTEIN"/>
    <property type="match status" value="1"/>
</dbReference>
<evidence type="ECO:0000256" key="1">
    <source>
        <dbReference type="SAM" id="SignalP"/>
    </source>
</evidence>
<gene>
    <name evidence="2" type="ORF">HNP76_002780</name>
</gene>
<feature type="chain" id="PRO_5030829477" description="Lipoprotein" evidence="1">
    <location>
        <begin position="27"/>
        <end position="368"/>
    </location>
</feature>
<evidence type="ECO:0000313" key="2">
    <source>
        <dbReference type="EMBL" id="MBB5227381.1"/>
    </source>
</evidence>
<reference evidence="2 3" key="1">
    <citation type="submission" date="2020-08" db="EMBL/GenBank/DDBJ databases">
        <title>Genomic Encyclopedia of Type Strains, Phase IV (KMG-IV): sequencing the most valuable type-strain genomes for metagenomic binning, comparative biology and taxonomic classification.</title>
        <authorList>
            <person name="Goeker M."/>
        </authorList>
    </citation>
    <scope>NUCLEOTIDE SEQUENCE [LARGE SCALE GENOMIC DNA]</scope>
    <source>
        <strain evidence="2 3">DSM 103462</strain>
    </source>
</reference>
<evidence type="ECO:0008006" key="4">
    <source>
        <dbReference type="Google" id="ProtNLM"/>
    </source>
</evidence>
<dbReference type="EMBL" id="JACHFQ010000010">
    <property type="protein sequence ID" value="MBB5227381.1"/>
    <property type="molecule type" value="Genomic_DNA"/>
</dbReference>
<accession>A0A7W8GBK3</accession>
<comment type="caution">
    <text evidence="2">The sequence shown here is derived from an EMBL/GenBank/DDBJ whole genome shotgun (WGS) entry which is preliminary data.</text>
</comment>
<organism evidence="2 3">
    <name type="scientific">Treponema ruminis</name>
    <dbReference type="NCBI Taxonomy" id="744515"/>
    <lineage>
        <taxon>Bacteria</taxon>
        <taxon>Pseudomonadati</taxon>
        <taxon>Spirochaetota</taxon>
        <taxon>Spirochaetia</taxon>
        <taxon>Spirochaetales</taxon>
        <taxon>Treponemataceae</taxon>
        <taxon>Treponema</taxon>
    </lineage>
</organism>
<dbReference type="Proteomes" id="UP000518887">
    <property type="component" value="Unassembled WGS sequence"/>
</dbReference>
<keyword evidence="1" id="KW-0732">Signal</keyword>
<evidence type="ECO:0000313" key="3">
    <source>
        <dbReference type="Proteomes" id="UP000518887"/>
    </source>
</evidence>
<name>A0A7W8GBK3_9SPIR</name>
<sequence length="368" mass="39848">MSKVKSHSSNLIRKSLLAFLLSLALAGCGSSGNAAKASGSAGKSKGIPDWVTGPSSAYPKADYLSSTGFAADKKAAEIDAINELVSIFGQNVTSASASSRRMQKAQKAGAVAEFSDESALGQDILREVSQNDVIAVEIPEFFESKSEGKWYALAVMSREKGTQIYSSMIEKNQKEINSILSQIKASKEPNDMLNFSRLDFAEEVAKVNEGYLKRLTILNPPAAQNFASISTPVQIHKLKMEMAAKIPVCVLVDEDADGRIAKAFQEVMSSFGFNTTLGSNERYVISCKNHFSESTSSNEKTKFCEYASECALNDTYSGETLVPLSITGREGSPTYQNAEIRAKQKISAKIKGDFAKSFEKYLGDFAAF</sequence>
<dbReference type="AlphaFoldDB" id="A0A7W8GBK3"/>
<keyword evidence="3" id="KW-1185">Reference proteome</keyword>
<proteinExistence type="predicted"/>
<feature type="signal peptide" evidence="1">
    <location>
        <begin position="1"/>
        <end position="26"/>
    </location>
</feature>
<dbReference type="RefSeq" id="WP_184661562.1">
    <property type="nucleotide sequence ID" value="NZ_CP031518.1"/>
</dbReference>